<keyword evidence="4" id="KW-1185">Reference proteome</keyword>
<dbReference type="Proteomes" id="UP001262889">
    <property type="component" value="Unassembled WGS sequence"/>
</dbReference>
<reference evidence="3 4" key="1">
    <citation type="submission" date="2023-09" db="EMBL/GenBank/DDBJ databases">
        <authorList>
            <person name="Rey-Velasco X."/>
        </authorList>
    </citation>
    <scope>NUCLEOTIDE SEQUENCE [LARGE SCALE GENOMIC DNA]</scope>
    <source>
        <strain evidence="3 4">F363</strain>
    </source>
</reference>
<accession>A0ABU3C4J5</accession>
<dbReference type="InterPro" id="IPR025970">
    <property type="entry name" value="SusE"/>
</dbReference>
<keyword evidence="1" id="KW-0732">Signal</keyword>
<dbReference type="CDD" id="cd12967">
    <property type="entry name" value="CBM_SusE-F_like_u1"/>
    <property type="match status" value="1"/>
</dbReference>
<protein>
    <submittedName>
        <fullName evidence="3">SusF/SusE family outer membrane protein</fullName>
    </submittedName>
</protein>
<evidence type="ECO:0000259" key="2">
    <source>
        <dbReference type="Pfam" id="PF14292"/>
    </source>
</evidence>
<dbReference type="Pfam" id="PF14292">
    <property type="entry name" value="SusE"/>
    <property type="match status" value="1"/>
</dbReference>
<dbReference type="EMBL" id="JAVRHQ010000001">
    <property type="protein sequence ID" value="MDT0641246.1"/>
    <property type="molecule type" value="Genomic_DNA"/>
</dbReference>
<dbReference type="RefSeq" id="WP_311532842.1">
    <property type="nucleotide sequence ID" value="NZ_JAVRHQ010000001.1"/>
</dbReference>
<gene>
    <name evidence="3" type="ORF">RM553_00245</name>
</gene>
<organism evidence="3 4">
    <name type="scientific">Autumnicola tepida</name>
    <dbReference type="NCBI Taxonomy" id="3075595"/>
    <lineage>
        <taxon>Bacteria</taxon>
        <taxon>Pseudomonadati</taxon>
        <taxon>Bacteroidota</taxon>
        <taxon>Flavobacteriia</taxon>
        <taxon>Flavobacteriales</taxon>
        <taxon>Flavobacteriaceae</taxon>
        <taxon>Autumnicola</taxon>
    </lineage>
</organism>
<proteinExistence type="predicted"/>
<evidence type="ECO:0000313" key="3">
    <source>
        <dbReference type="EMBL" id="MDT0641246.1"/>
    </source>
</evidence>
<dbReference type="Gene3D" id="2.60.40.3620">
    <property type="match status" value="2"/>
</dbReference>
<feature type="chain" id="PRO_5047533656" evidence="1">
    <location>
        <begin position="22"/>
        <end position="355"/>
    </location>
</feature>
<feature type="signal peptide" evidence="1">
    <location>
        <begin position="1"/>
        <end position="21"/>
    </location>
</feature>
<feature type="domain" description="SusE outer membrane protein" evidence="2">
    <location>
        <begin position="43"/>
        <end position="138"/>
    </location>
</feature>
<evidence type="ECO:0000256" key="1">
    <source>
        <dbReference type="SAM" id="SignalP"/>
    </source>
</evidence>
<comment type="caution">
    <text evidence="3">The sequence shown here is derived from an EMBL/GenBank/DDBJ whole genome shotgun (WGS) entry which is preliminary data.</text>
</comment>
<name>A0ABU3C4J5_9FLAO</name>
<sequence>MKKFKKIFYLLFAIAGLLLTACDKNDDGLTYLEEVNFEGMPQASTSSIVLTQEMQDQPALVISWSKVIFPIEEAPVDYTLQFDVPADTLGETAWENATSVPVGSNVLSKEMSVTDLNDMVKDLGLEADEEGTIVYRVRAYVDRPVFSEAGSLQVTPYNQMAGNAVLYVPGAYQGWDPATAATLKETTTPGVFEGIISFTDPAALEFKFTTAPDWSENYGGDGNGNLIFDGNNLSVPSTGSYRITVNMNTMTWMAEPYSFGIIGPATPGGWDSDTDMTYNYQEGYWEYTGELSAGALKFRLNDAWTVNYGSQNSTDFIAYLDDPGAHTIDAAGNYHITFLIDPEDSTMAYYTVEPL</sequence>
<evidence type="ECO:0000313" key="4">
    <source>
        <dbReference type="Proteomes" id="UP001262889"/>
    </source>
</evidence>
<dbReference type="PROSITE" id="PS51257">
    <property type="entry name" value="PROKAR_LIPOPROTEIN"/>
    <property type="match status" value="1"/>
</dbReference>